<sequence>MQTAHWKSRRWCQAAGGTNGDLAPTGAGGVVAVGATGVLAITGGSLHALRHSRTGGTNS</sequence>
<proteinExistence type="predicted"/>
<organism evidence="1 2">
    <name type="scientific">Streptomyces sporangiiformans</name>
    <dbReference type="NCBI Taxonomy" id="2315329"/>
    <lineage>
        <taxon>Bacteria</taxon>
        <taxon>Bacillati</taxon>
        <taxon>Actinomycetota</taxon>
        <taxon>Actinomycetes</taxon>
        <taxon>Kitasatosporales</taxon>
        <taxon>Streptomycetaceae</taxon>
        <taxon>Streptomyces</taxon>
    </lineage>
</organism>
<dbReference type="Proteomes" id="UP000317378">
    <property type="component" value="Unassembled WGS sequence"/>
</dbReference>
<accession>A0A505DLQ3</accession>
<reference evidence="1 2" key="1">
    <citation type="submission" date="2019-06" db="EMBL/GenBank/DDBJ databases">
        <title>Streptomyces sporangiiformans sp. nov., a novel actinomycete isolated from soil in Mount Song.</title>
        <authorList>
            <person name="Han L."/>
        </authorList>
    </citation>
    <scope>NUCLEOTIDE SEQUENCE [LARGE SCALE GENOMIC DNA]</scope>
    <source>
        <strain evidence="1 2">NEAU-SSA 1</strain>
    </source>
</reference>
<name>A0A505DLQ3_9ACTN</name>
<protein>
    <submittedName>
        <fullName evidence="1">Uncharacterized protein</fullName>
    </submittedName>
</protein>
<keyword evidence="2" id="KW-1185">Reference proteome</keyword>
<dbReference type="RefSeq" id="WP_119101040.1">
    <property type="nucleotide sequence ID" value="NZ_QXMJ01000119.1"/>
</dbReference>
<dbReference type="EMBL" id="VCHX02000119">
    <property type="protein sequence ID" value="TPQ21346.1"/>
    <property type="molecule type" value="Genomic_DNA"/>
</dbReference>
<gene>
    <name evidence="1" type="ORF">FGD71_015465</name>
</gene>
<comment type="caution">
    <text evidence="1">The sequence shown here is derived from an EMBL/GenBank/DDBJ whole genome shotgun (WGS) entry which is preliminary data.</text>
</comment>
<evidence type="ECO:0000313" key="2">
    <source>
        <dbReference type="Proteomes" id="UP000317378"/>
    </source>
</evidence>
<dbReference type="AlphaFoldDB" id="A0A505DLQ3"/>
<evidence type="ECO:0000313" key="1">
    <source>
        <dbReference type="EMBL" id="TPQ21346.1"/>
    </source>
</evidence>